<keyword evidence="4 7" id="KW-0479">Metal-binding</keyword>
<comment type="catalytic activity">
    <reaction evidence="1 8">
        <text>a myo-inositol phosphate + H2O = myo-inositol + phosphate</text>
        <dbReference type="Rhea" id="RHEA:24056"/>
        <dbReference type="ChEBI" id="CHEBI:15377"/>
        <dbReference type="ChEBI" id="CHEBI:17268"/>
        <dbReference type="ChEBI" id="CHEBI:43474"/>
        <dbReference type="ChEBI" id="CHEBI:84139"/>
        <dbReference type="EC" id="3.1.3.25"/>
    </reaction>
</comment>
<evidence type="ECO:0000256" key="6">
    <source>
        <dbReference type="ARBA" id="ARBA00022842"/>
    </source>
</evidence>
<feature type="binding site" evidence="7">
    <location>
        <position position="89"/>
    </location>
    <ligand>
        <name>Mg(2+)</name>
        <dbReference type="ChEBI" id="CHEBI:18420"/>
        <label>1</label>
        <note>catalytic</note>
    </ligand>
</feature>
<dbReference type="RefSeq" id="WP_106567356.1">
    <property type="nucleotide sequence ID" value="NZ_PYGF01000005.1"/>
</dbReference>
<dbReference type="GO" id="GO:0008934">
    <property type="term" value="F:inositol monophosphate 1-phosphatase activity"/>
    <property type="evidence" value="ECO:0007669"/>
    <property type="project" value="InterPro"/>
</dbReference>
<dbReference type="InterPro" id="IPR000760">
    <property type="entry name" value="Inositol_monophosphatase-like"/>
</dbReference>
<dbReference type="SUPFAM" id="SSF56655">
    <property type="entry name" value="Carbohydrate phosphatase"/>
    <property type="match status" value="1"/>
</dbReference>
<dbReference type="Proteomes" id="UP000240708">
    <property type="component" value="Unassembled WGS sequence"/>
</dbReference>
<dbReference type="AlphaFoldDB" id="A0A2P8E4R8"/>
<comment type="cofactor">
    <cofactor evidence="2 7 8">
        <name>Mg(2+)</name>
        <dbReference type="ChEBI" id="CHEBI:18420"/>
    </cofactor>
</comment>
<feature type="binding site" evidence="7">
    <location>
        <position position="86"/>
    </location>
    <ligand>
        <name>Mg(2+)</name>
        <dbReference type="ChEBI" id="CHEBI:18420"/>
        <label>1</label>
        <note>catalytic</note>
    </ligand>
</feature>
<comment type="similarity">
    <text evidence="3 8">Belongs to the inositol monophosphatase superfamily.</text>
</comment>
<dbReference type="EMBL" id="PYGF01000005">
    <property type="protein sequence ID" value="PSL04456.1"/>
    <property type="molecule type" value="Genomic_DNA"/>
</dbReference>
<dbReference type="Pfam" id="PF00459">
    <property type="entry name" value="Inositol_P"/>
    <property type="match status" value="1"/>
</dbReference>
<dbReference type="InterPro" id="IPR033942">
    <property type="entry name" value="IMPase"/>
</dbReference>
<dbReference type="Gene3D" id="3.40.190.80">
    <property type="match status" value="1"/>
</dbReference>
<name>A0A2P8E4R8_9BACT</name>
<protein>
    <recommendedName>
        <fullName evidence="8">Inositol-1-monophosphatase</fullName>
        <ecNumber evidence="8">3.1.3.25</ecNumber>
    </recommendedName>
</protein>
<evidence type="ECO:0000256" key="5">
    <source>
        <dbReference type="ARBA" id="ARBA00022801"/>
    </source>
</evidence>
<gene>
    <name evidence="9" type="ORF">CLV48_105200</name>
</gene>
<dbReference type="PRINTS" id="PR01959">
    <property type="entry name" value="SBIMPHPHTASE"/>
</dbReference>
<dbReference type="GO" id="GO:0046872">
    <property type="term" value="F:metal ion binding"/>
    <property type="evidence" value="ECO:0007669"/>
    <property type="project" value="UniProtKB-KW"/>
</dbReference>
<evidence type="ECO:0000256" key="1">
    <source>
        <dbReference type="ARBA" id="ARBA00001033"/>
    </source>
</evidence>
<dbReference type="PROSITE" id="PS00630">
    <property type="entry name" value="IMP_2"/>
    <property type="match status" value="1"/>
</dbReference>
<evidence type="ECO:0000256" key="2">
    <source>
        <dbReference type="ARBA" id="ARBA00001946"/>
    </source>
</evidence>
<evidence type="ECO:0000313" key="9">
    <source>
        <dbReference type="EMBL" id="PSL04456.1"/>
    </source>
</evidence>
<dbReference type="GO" id="GO:0007165">
    <property type="term" value="P:signal transduction"/>
    <property type="evidence" value="ECO:0007669"/>
    <property type="project" value="TreeGrafter"/>
</dbReference>
<dbReference type="PANTHER" id="PTHR20854">
    <property type="entry name" value="INOSITOL MONOPHOSPHATASE"/>
    <property type="match status" value="1"/>
</dbReference>
<comment type="caution">
    <text evidence="9">The sequence shown here is derived from an EMBL/GenBank/DDBJ whole genome shotgun (WGS) entry which is preliminary data.</text>
</comment>
<dbReference type="PRINTS" id="PR00377">
    <property type="entry name" value="IMPHPHTASES"/>
</dbReference>
<dbReference type="EC" id="3.1.3.25" evidence="8"/>
<evidence type="ECO:0000256" key="3">
    <source>
        <dbReference type="ARBA" id="ARBA00009759"/>
    </source>
</evidence>
<proteinExistence type="inferred from homology"/>
<dbReference type="GO" id="GO:0006020">
    <property type="term" value="P:inositol metabolic process"/>
    <property type="evidence" value="ECO:0007669"/>
    <property type="project" value="TreeGrafter"/>
</dbReference>
<organism evidence="9 10">
    <name type="scientific">Cecembia rubra</name>
    <dbReference type="NCBI Taxonomy" id="1485585"/>
    <lineage>
        <taxon>Bacteria</taxon>
        <taxon>Pseudomonadati</taxon>
        <taxon>Bacteroidota</taxon>
        <taxon>Cytophagia</taxon>
        <taxon>Cytophagales</taxon>
        <taxon>Cyclobacteriaceae</taxon>
        <taxon>Cecembia</taxon>
    </lineage>
</organism>
<dbReference type="CDD" id="cd01639">
    <property type="entry name" value="IMPase"/>
    <property type="match status" value="1"/>
</dbReference>
<evidence type="ECO:0000256" key="7">
    <source>
        <dbReference type="PIRSR" id="PIRSR600760-2"/>
    </source>
</evidence>
<dbReference type="InterPro" id="IPR020583">
    <property type="entry name" value="Inositol_monoP_metal-BS"/>
</dbReference>
<dbReference type="GO" id="GO:0046854">
    <property type="term" value="P:phosphatidylinositol phosphate biosynthetic process"/>
    <property type="evidence" value="ECO:0007669"/>
    <property type="project" value="InterPro"/>
</dbReference>
<reference evidence="9 10" key="1">
    <citation type="submission" date="2018-03" db="EMBL/GenBank/DDBJ databases">
        <title>Genomic Encyclopedia of Archaeal and Bacterial Type Strains, Phase II (KMG-II): from individual species to whole genera.</title>
        <authorList>
            <person name="Goeker M."/>
        </authorList>
    </citation>
    <scope>NUCLEOTIDE SEQUENCE [LARGE SCALE GENOMIC DNA]</scope>
    <source>
        <strain evidence="9 10">DSM 28057</strain>
    </source>
</reference>
<feature type="binding site" evidence="7">
    <location>
        <position position="88"/>
    </location>
    <ligand>
        <name>Mg(2+)</name>
        <dbReference type="ChEBI" id="CHEBI:18420"/>
        <label>1</label>
        <note>catalytic</note>
    </ligand>
</feature>
<dbReference type="OrthoDB" id="9772456at2"/>
<feature type="binding site" evidence="7">
    <location>
        <position position="214"/>
    </location>
    <ligand>
        <name>Mg(2+)</name>
        <dbReference type="ChEBI" id="CHEBI:18420"/>
        <label>1</label>
        <note>catalytic</note>
    </ligand>
</feature>
<keyword evidence="6 7" id="KW-0460">Magnesium</keyword>
<dbReference type="PROSITE" id="PS00629">
    <property type="entry name" value="IMP_1"/>
    <property type="match status" value="1"/>
</dbReference>
<dbReference type="InterPro" id="IPR020550">
    <property type="entry name" value="Inositol_monophosphatase_CS"/>
</dbReference>
<dbReference type="FunFam" id="3.30.540.10:FF:000003">
    <property type="entry name" value="Inositol-1-monophosphatase"/>
    <property type="match status" value="1"/>
</dbReference>
<keyword evidence="10" id="KW-1185">Reference proteome</keyword>
<feature type="binding site" evidence="7">
    <location>
        <position position="70"/>
    </location>
    <ligand>
        <name>Mg(2+)</name>
        <dbReference type="ChEBI" id="CHEBI:18420"/>
        <label>1</label>
        <note>catalytic</note>
    </ligand>
</feature>
<keyword evidence="5 8" id="KW-0378">Hydrolase</keyword>
<dbReference type="PANTHER" id="PTHR20854:SF4">
    <property type="entry name" value="INOSITOL-1-MONOPHOSPHATASE-RELATED"/>
    <property type="match status" value="1"/>
</dbReference>
<dbReference type="InterPro" id="IPR022337">
    <property type="entry name" value="Inositol_monophosphatase_SuhB"/>
</dbReference>
<accession>A0A2P8E4R8</accession>
<sequence length="265" mass="29805">MVDLLHILERTKEIAKEAGAFIREERKNFDLEKVEQKGLNDLVSYVDKEAEKIIVSRLEVILTEADFITEEGTAARDGKAYTWIIDPLDGTTNFIHGLPVYAVSIGLRYKDEIVLGVVYEINQDECFYAVKSHGAYLNGKRIQVSKARRLAESLIATGFPYSGFSKIDDYLKILRSLMEKSHGVRRVGSAAMDLCYVACGRAEGFFEYNLKPYDVAAGAIIVMEAGGKISDFRQGSDYLFGGDILASNYHIHEELDAEIQKVWRK</sequence>
<evidence type="ECO:0000313" key="10">
    <source>
        <dbReference type="Proteomes" id="UP000240708"/>
    </source>
</evidence>
<dbReference type="Gene3D" id="3.30.540.10">
    <property type="entry name" value="Fructose-1,6-Bisphosphatase, subunit A, domain 1"/>
    <property type="match status" value="1"/>
</dbReference>
<evidence type="ECO:0000256" key="8">
    <source>
        <dbReference type="RuleBase" id="RU364068"/>
    </source>
</evidence>
<evidence type="ECO:0000256" key="4">
    <source>
        <dbReference type="ARBA" id="ARBA00022723"/>
    </source>
</evidence>